<reference evidence="1" key="1">
    <citation type="submission" date="2014-09" db="EMBL/GenBank/DDBJ databases">
        <authorList>
            <person name="Magalhaes I.L.F."/>
            <person name="Oliveira U."/>
            <person name="Santos F.R."/>
            <person name="Vidigal T.H.D.A."/>
            <person name="Brescovit A.D."/>
            <person name="Santos A.J."/>
        </authorList>
    </citation>
    <scope>NUCLEOTIDE SEQUENCE</scope>
    <source>
        <tissue evidence="1">Shoot tissue taken approximately 20 cm above the soil surface</tissue>
    </source>
</reference>
<name>A0A0A9D5Q3_ARUDO</name>
<sequence>MRVLKLNHWNQYGAWMNVLKQVKFYTGRCVLLLRTVE</sequence>
<dbReference type="EMBL" id="GBRH01214799">
    <property type="protein sequence ID" value="JAD83096.1"/>
    <property type="molecule type" value="Transcribed_RNA"/>
</dbReference>
<dbReference type="AlphaFoldDB" id="A0A0A9D5Q3"/>
<proteinExistence type="predicted"/>
<accession>A0A0A9D5Q3</accession>
<protein>
    <submittedName>
        <fullName evidence="1">Uncharacterized protein</fullName>
    </submittedName>
</protein>
<organism evidence="1">
    <name type="scientific">Arundo donax</name>
    <name type="common">Giant reed</name>
    <name type="synonym">Donax arundinaceus</name>
    <dbReference type="NCBI Taxonomy" id="35708"/>
    <lineage>
        <taxon>Eukaryota</taxon>
        <taxon>Viridiplantae</taxon>
        <taxon>Streptophyta</taxon>
        <taxon>Embryophyta</taxon>
        <taxon>Tracheophyta</taxon>
        <taxon>Spermatophyta</taxon>
        <taxon>Magnoliopsida</taxon>
        <taxon>Liliopsida</taxon>
        <taxon>Poales</taxon>
        <taxon>Poaceae</taxon>
        <taxon>PACMAD clade</taxon>
        <taxon>Arundinoideae</taxon>
        <taxon>Arundineae</taxon>
        <taxon>Arundo</taxon>
    </lineage>
</organism>
<reference evidence="1" key="2">
    <citation type="journal article" date="2015" name="Data Brief">
        <title>Shoot transcriptome of the giant reed, Arundo donax.</title>
        <authorList>
            <person name="Barrero R.A."/>
            <person name="Guerrero F.D."/>
            <person name="Moolhuijzen P."/>
            <person name="Goolsby J.A."/>
            <person name="Tidwell J."/>
            <person name="Bellgard S.E."/>
            <person name="Bellgard M.I."/>
        </authorList>
    </citation>
    <scope>NUCLEOTIDE SEQUENCE</scope>
    <source>
        <tissue evidence="1">Shoot tissue taken approximately 20 cm above the soil surface</tissue>
    </source>
</reference>
<evidence type="ECO:0000313" key="1">
    <source>
        <dbReference type="EMBL" id="JAD83096.1"/>
    </source>
</evidence>